<evidence type="ECO:0000256" key="6">
    <source>
        <dbReference type="ARBA" id="ARBA00022723"/>
    </source>
</evidence>
<dbReference type="Pfam" id="PF00190">
    <property type="entry name" value="Cupin_1"/>
    <property type="match status" value="1"/>
</dbReference>
<evidence type="ECO:0000259" key="14">
    <source>
        <dbReference type="SMART" id="SM00835"/>
    </source>
</evidence>
<keyword evidence="7 12" id="KW-1015">Disulfide bond</keyword>
<dbReference type="InterPro" id="IPR001929">
    <property type="entry name" value="Germin"/>
</dbReference>
<evidence type="ECO:0000313" key="16">
    <source>
        <dbReference type="Proteomes" id="UP001497516"/>
    </source>
</evidence>
<evidence type="ECO:0000256" key="10">
    <source>
        <dbReference type="PIRSR" id="PIRSR601929-1"/>
    </source>
</evidence>
<feature type="binding site" evidence="11">
    <location>
        <position position="117"/>
    </location>
    <ligand>
        <name>Mn(2+)</name>
        <dbReference type="ChEBI" id="CHEBI:29035"/>
    </ligand>
</feature>
<dbReference type="SUPFAM" id="SSF51182">
    <property type="entry name" value="RmlC-like cupins"/>
    <property type="match status" value="1"/>
</dbReference>
<evidence type="ECO:0000256" key="13">
    <source>
        <dbReference type="RuleBase" id="RU366015"/>
    </source>
</evidence>
<feature type="binding site" evidence="10">
    <location>
        <position position="112"/>
    </location>
    <ligand>
        <name>oxalate</name>
        <dbReference type="ChEBI" id="CHEBI:30623"/>
    </ligand>
</feature>
<keyword evidence="13" id="KW-0732">Signal</keyword>
<keyword evidence="5 13" id="KW-0964">Secreted</keyword>
<keyword evidence="8" id="KW-0325">Glycoprotein</keyword>
<feature type="binding site" evidence="11">
    <location>
        <position position="112"/>
    </location>
    <ligand>
        <name>Mn(2+)</name>
        <dbReference type="ChEBI" id="CHEBI:29035"/>
    </ligand>
</feature>
<proteinExistence type="inferred from homology"/>
<dbReference type="PROSITE" id="PS00725">
    <property type="entry name" value="GERMIN"/>
    <property type="match status" value="1"/>
</dbReference>
<dbReference type="EMBL" id="OZ034821">
    <property type="protein sequence ID" value="CAL1405924.1"/>
    <property type="molecule type" value="Genomic_DNA"/>
</dbReference>
<evidence type="ECO:0000256" key="4">
    <source>
        <dbReference type="ARBA" id="ARBA00022523"/>
    </source>
</evidence>
<protein>
    <recommendedName>
        <fullName evidence="13">Germin-like protein</fullName>
    </recommendedName>
</protein>
<feature type="binding site" evidence="10">
    <location>
        <position position="107"/>
    </location>
    <ligand>
        <name>oxalate</name>
        <dbReference type="ChEBI" id="CHEBI:30623"/>
    </ligand>
</feature>
<keyword evidence="9 10" id="KW-0464">Manganese</keyword>
<evidence type="ECO:0000313" key="15">
    <source>
        <dbReference type="EMBL" id="CAL1405924.1"/>
    </source>
</evidence>
<reference evidence="15 16" key="1">
    <citation type="submission" date="2024-04" db="EMBL/GenBank/DDBJ databases">
        <authorList>
            <person name="Fracassetti M."/>
        </authorList>
    </citation>
    <scope>NUCLEOTIDE SEQUENCE [LARGE SCALE GENOMIC DNA]</scope>
</reference>
<dbReference type="InterPro" id="IPR011051">
    <property type="entry name" value="RmlC_Cupin_sf"/>
</dbReference>
<name>A0AAV2G6M7_9ROSI</name>
<evidence type="ECO:0000256" key="9">
    <source>
        <dbReference type="ARBA" id="ARBA00023211"/>
    </source>
</evidence>
<dbReference type="SMART" id="SM00835">
    <property type="entry name" value="Cupin_1"/>
    <property type="match status" value="1"/>
</dbReference>
<accession>A0AAV2G6M7</accession>
<comment type="similarity">
    <text evidence="3 13">Belongs to the germin family.</text>
</comment>
<evidence type="ECO:0000256" key="5">
    <source>
        <dbReference type="ARBA" id="ARBA00022525"/>
    </source>
</evidence>
<dbReference type="FunFam" id="2.60.120.10:FF:000005">
    <property type="entry name" value="Germin-like protein subfamily 1 member 8"/>
    <property type="match status" value="1"/>
</dbReference>
<dbReference type="Gene3D" id="2.60.120.10">
    <property type="entry name" value="Jelly Rolls"/>
    <property type="match status" value="1"/>
</dbReference>
<gene>
    <name evidence="15" type="ORF">LTRI10_LOCUS45683</name>
</gene>
<comment type="function">
    <text evidence="1">May play a role in plant defense. Probably has no oxalate oxidase activity even if the active site is conserved.</text>
</comment>
<evidence type="ECO:0000256" key="1">
    <source>
        <dbReference type="ARBA" id="ARBA00003629"/>
    </source>
</evidence>
<comment type="subcellular location">
    <subcellularLocation>
        <location evidence="2 13">Secreted</location>
        <location evidence="2 13">Extracellular space</location>
        <location evidence="2 13">Apoplast</location>
    </subcellularLocation>
</comment>
<dbReference type="Proteomes" id="UP001497516">
    <property type="component" value="Chromosome 8"/>
</dbReference>
<feature type="signal peptide" evidence="13">
    <location>
        <begin position="1"/>
        <end position="24"/>
    </location>
</feature>
<evidence type="ECO:0000256" key="2">
    <source>
        <dbReference type="ARBA" id="ARBA00004271"/>
    </source>
</evidence>
<dbReference type="PRINTS" id="PR00325">
    <property type="entry name" value="GERMIN"/>
</dbReference>
<dbReference type="InterPro" id="IPR006045">
    <property type="entry name" value="Cupin_1"/>
</dbReference>
<dbReference type="PANTHER" id="PTHR31238">
    <property type="entry name" value="GERMIN-LIKE PROTEIN SUBFAMILY 3 MEMBER 3"/>
    <property type="match status" value="1"/>
</dbReference>
<feature type="disulfide bond" evidence="12">
    <location>
        <begin position="34"/>
        <end position="48"/>
    </location>
</feature>
<feature type="binding site" evidence="11">
    <location>
        <position position="158"/>
    </location>
    <ligand>
        <name>Mn(2+)</name>
        <dbReference type="ChEBI" id="CHEBI:29035"/>
    </ligand>
</feature>
<dbReference type="CDD" id="cd02241">
    <property type="entry name" value="cupin_OxOx"/>
    <property type="match status" value="1"/>
</dbReference>
<dbReference type="InterPro" id="IPR019780">
    <property type="entry name" value="Germin_Mn-BS"/>
</dbReference>
<evidence type="ECO:0000256" key="8">
    <source>
        <dbReference type="ARBA" id="ARBA00023180"/>
    </source>
</evidence>
<organism evidence="15 16">
    <name type="scientific">Linum trigynum</name>
    <dbReference type="NCBI Taxonomy" id="586398"/>
    <lineage>
        <taxon>Eukaryota</taxon>
        <taxon>Viridiplantae</taxon>
        <taxon>Streptophyta</taxon>
        <taxon>Embryophyta</taxon>
        <taxon>Tracheophyta</taxon>
        <taxon>Spermatophyta</taxon>
        <taxon>Magnoliopsida</taxon>
        <taxon>eudicotyledons</taxon>
        <taxon>Gunneridae</taxon>
        <taxon>Pentapetalae</taxon>
        <taxon>rosids</taxon>
        <taxon>fabids</taxon>
        <taxon>Malpighiales</taxon>
        <taxon>Linaceae</taxon>
        <taxon>Linum</taxon>
    </lineage>
</organism>
<dbReference type="InterPro" id="IPR014710">
    <property type="entry name" value="RmlC-like_jellyroll"/>
</dbReference>
<dbReference type="AlphaFoldDB" id="A0AAV2G6M7"/>
<keyword evidence="6 10" id="KW-0479">Metal-binding</keyword>
<keyword evidence="16" id="KW-1185">Reference proteome</keyword>
<evidence type="ECO:0000256" key="3">
    <source>
        <dbReference type="ARBA" id="ARBA00007456"/>
    </source>
</evidence>
<evidence type="ECO:0000256" key="12">
    <source>
        <dbReference type="PIRSR" id="PIRSR601929-3"/>
    </source>
</evidence>
<keyword evidence="4 13" id="KW-0052">Apoplast</keyword>
<evidence type="ECO:0000256" key="7">
    <source>
        <dbReference type="ARBA" id="ARBA00023157"/>
    </source>
</evidence>
<evidence type="ECO:0000256" key="11">
    <source>
        <dbReference type="PIRSR" id="PIRSR601929-2"/>
    </source>
</evidence>
<feature type="chain" id="PRO_5043089939" description="Germin-like protein" evidence="13">
    <location>
        <begin position="25"/>
        <end position="219"/>
    </location>
</feature>
<feature type="binding site" evidence="11">
    <location>
        <position position="110"/>
    </location>
    <ligand>
        <name>Mn(2+)</name>
        <dbReference type="ChEBI" id="CHEBI:29035"/>
    </ligand>
</feature>
<sequence>MAAADYVVVFLITLLSLAWSPAIATDDKPLQDYCVADKGGVPMNGFACKSPQSVTADEFSFSGLNKAGDTNNPAGFKATLVTVNQIPGLNTQGVSMVRLDFAAGGVNAPHIHPRASEMLIVMEGSLEVGFVTTLPETKLITKVLQAGEAFVFPQALTHFQRNVGKGTAFAIAALNSQNPGTQPVLAAVLGSNPKIPVEVVAKALQADNNLVTQLQSKFK</sequence>
<dbReference type="GO" id="GO:0048046">
    <property type="term" value="C:apoplast"/>
    <property type="evidence" value="ECO:0007669"/>
    <property type="project" value="UniProtKB-SubCell"/>
</dbReference>
<feature type="binding site" evidence="10">
    <location>
        <position position="117"/>
    </location>
    <ligand>
        <name>oxalate</name>
        <dbReference type="ChEBI" id="CHEBI:30623"/>
    </ligand>
</feature>
<feature type="domain" description="Cupin type-1" evidence="14">
    <location>
        <begin position="62"/>
        <end position="212"/>
    </location>
</feature>
<dbReference type="GO" id="GO:0030145">
    <property type="term" value="F:manganese ion binding"/>
    <property type="evidence" value="ECO:0007669"/>
    <property type="project" value="UniProtKB-UniRule"/>
</dbReference>